<evidence type="ECO:0000313" key="1">
    <source>
        <dbReference type="EMBL" id="EGQ11872.1"/>
    </source>
</evidence>
<evidence type="ECO:0000313" key="2">
    <source>
        <dbReference type="Proteomes" id="UP000004123"/>
    </source>
</evidence>
<dbReference type="InterPro" id="IPR023381">
    <property type="entry name" value="YP001051499.1-like_dom_sf"/>
</dbReference>
<dbReference type="Gene3D" id="1.20.1590.10">
    <property type="entry name" value="YP_001051499.1 domain like"/>
    <property type="match status" value="1"/>
</dbReference>
<dbReference type="RefSeq" id="WP_006046499.1">
    <property type="nucleotide sequence ID" value="NZ_GL982522.1"/>
</dbReference>
<dbReference type="Proteomes" id="UP000004123">
    <property type="component" value="Unassembled WGS sequence"/>
</dbReference>
<comment type="caution">
    <text evidence="1">The sequence shown here is derived from an EMBL/GenBank/DDBJ whole genome shotgun (WGS) entry which is preliminary data.</text>
</comment>
<sequence>NIFAMGYPKVNESRVFHDKENWIEILHLWKELKAKLLGMNEEINKLIDALPPNKQLLFGVCCVKRIENCLYKFLKNKEEEPAAIVVEGAIDRLFKSCVLAYFANSCMIFSEEVQAFVEYLIPDTDTDGSNEALYAQNAAIALAYCIRFTKEQNADFIHYCALKIFETIDVMAFDISDNERSNILVLQETATQKRIIKLIDAMPNNFDFNEIEALKETIAQFSID</sequence>
<proteinExistence type="predicted"/>
<reference evidence="1 2" key="1">
    <citation type="submission" date="2011-04" db="EMBL/GenBank/DDBJ databases">
        <authorList>
            <person name="Muzny D."/>
            <person name="Qin X."/>
            <person name="Deng J."/>
            <person name="Jiang H."/>
            <person name="Liu Y."/>
            <person name="Qu J."/>
            <person name="Song X.-Z."/>
            <person name="Zhang L."/>
            <person name="Thornton R."/>
            <person name="Coyle M."/>
            <person name="Francisco L."/>
            <person name="Jackson L."/>
            <person name="Javaid M."/>
            <person name="Korchina V."/>
            <person name="Kovar C."/>
            <person name="Mata R."/>
            <person name="Mathew T."/>
            <person name="Ngo R."/>
            <person name="Nguyen L."/>
            <person name="Nguyen N."/>
            <person name="Okwuonu G."/>
            <person name="Ongeri F."/>
            <person name="Pham C."/>
            <person name="Simmons D."/>
            <person name="Wilczek-Boney K."/>
            <person name="Hale W."/>
            <person name="Jakkamsetti A."/>
            <person name="Pham P."/>
            <person name="Ruth R."/>
            <person name="San Lucas F."/>
            <person name="Warren J."/>
            <person name="Zhang J."/>
            <person name="Zhao Z."/>
            <person name="Zhou C."/>
            <person name="Zhu D."/>
            <person name="Lee S."/>
            <person name="Bess C."/>
            <person name="Blankenburg K."/>
            <person name="Forbes L."/>
            <person name="Fu Q."/>
            <person name="Gubbala S."/>
            <person name="Hirani K."/>
            <person name="Jayaseelan J.C."/>
            <person name="Lara F."/>
            <person name="Munidasa M."/>
            <person name="Palculict T."/>
            <person name="Patil S."/>
            <person name="Pu L.-L."/>
            <person name="Saada N."/>
            <person name="Tang L."/>
            <person name="Weissenberger G."/>
            <person name="Zhu Y."/>
            <person name="Hemphill L."/>
            <person name="Shang Y."/>
            <person name="Youmans B."/>
            <person name="Ayvaz T."/>
            <person name="Ross M."/>
            <person name="Santibanez J."/>
            <person name="Aqrawi P."/>
            <person name="Gross S."/>
            <person name="Joshi V."/>
            <person name="Fowler G."/>
            <person name="Nazareth L."/>
            <person name="Reid J."/>
            <person name="Worley K."/>
            <person name="Petrosino J."/>
            <person name="Highlander S."/>
            <person name="Gibbs R."/>
        </authorList>
    </citation>
    <scope>NUCLEOTIDE SEQUENCE [LARGE SCALE GENOMIC DNA]</scope>
    <source>
        <strain evidence="1 2">ATCC 700821</strain>
    </source>
</reference>
<accession>F9DMC8</accession>
<dbReference type="EMBL" id="AFPY01000139">
    <property type="protein sequence ID" value="EGQ11872.1"/>
    <property type="molecule type" value="Genomic_DNA"/>
</dbReference>
<dbReference type="HOGENOM" id="CLU_1446454_0_0_10"/>
<feature type="non-terminal residue" evidence="1">
    <location>
        <position position="1"/>
    </location>
</feature>
<gene>
    <name evidence="1" type="ORF">HMPREF9144_2820</name>
</gene>
<dbReference type="AlphaFoldDB" id="F9DMC8"/>
<protein>
    <submittedName>
        <fullName evidence="1">Uncharacterized protein</fullName>
    </submittedName>
</protein>
<name>F9DMC8_9BACT</name>
<organism evidence="1 2">
    <name type="scientific">Prevotella pallens ATCC 700821</name>
    <dbReference type="NCBI Taxonomy" id="997353"/>
    <lineage>
        <taxon>Bacteria</taxon>
        <taxon>Pseudomonadati</taxon>
        <taxon>Bacteroidota</taxon>
        <taxon>Bacteroidia</taxon>
        <taxon>Bacteroidales</taxon>
        <taxon>Prevotellaceae</taxon>
        <taxon>Prevotella</taxon>
    </lineage>
</organism>